<reference evidence="2" key="1">
    <citation type="submission" date="2014-12" db="EMBL/GenBank/DDBJ databases">
        <title>Insight into the proteome of Arion vulgaris.</title>
        <authorList>
            <person name="Aradska J."/>
            <person name="Bulat T."/>
            <person name="Smidak R."/>
            <person name="Sarate P."/>
            <person name="Gangsoo J."/>
            <person name="Sialana F."/>
            <person name="Bilban M."/>
            <person name="Lubec G."/>
        </authorList>
    </citation>
    <scope>NUCLEOTIDE SEQUENCE</scope>
    <source>
        <tissue evidence="2">Skin</tissue>
    </source>
</reference>
<evidence type="ECO:0000313" key="3">
    <source>
        <dbReference type="EMBL" id="CEK72262.1"/>
    </source>
</evidence>
<gene>
    <name evidence="2" type="primary">ORF81670</name>
    <name evidence="3" type="synonym">ORF81672</name>
</gene>
<accession>A0A0B6ZWN0</accession>
<evidence type="ECO:0000256" key="1">
    <source>
        <dbReference type="SAM" id="MobiDB-lite"/>
    </source>
</evidence>
<dbReference type="EMBL" id="HACG01025397">
    <property type="protein sequence ID" value="CEK72262.1"/>
    <property type="molecule type" value="Transcribed_RNA"/>
</dbReference>
<protein>
    <submittedName>
        <fullName evidence="2">Uncharacterized protein</fullName>
    </submittedName>
</protein>
<feature type="region of interest" description="Disordered" evidence="1">
    <location>
        <begin position="1"/>
        <end position="21"/>
    </location>
</feature>
<proteinExistence type="predicted"/>
<evidence type="ECO:0000313" key="2">
    <source>
        <dbReference type="EMBL" id="CEK72261.1"/>
    </source>
</evidence>
<dbReference type="AlphaFoldDB" id="A0A0B6ZWN0"/>
<sequence length="50" mass="5822">MTQGKDTRHLNSNQERQQHNKFTILGIEVGDVLVDIIQEKEHKIDHRSAI</sequence>
<organism evidence="2">
    <name type="scientific">Arion vulgaris</name>
    <dbReference type="NCBI Taxonomy" id="1028688"/>
    <lineage>
        <taxon>Eukaryota</taxon>
        <taxon>Metazoa</taxon>
        <taxon>Spiralia</taxon>
        <taxon>Lophotrochozoa</taxon>
        <taxon>Mollusca</taxon>
        <taxon>Gastropoda</taxon>
        <taxon>Heterobranchia</taxon>
        <taxon>Euthyneura</taxon>
        <taxon>Panpulmonata</taxon>
        <taxon>Eupulmonata</taxon>
        <taxon>Stylommatophora</taxon>
        <taxon>Helicina</taxon>
        <taxon>Arionoidea</taxon>
        <taxon>Arionidae</taxon>
        <taxon>Arion</taxon>
    </lineage>
</organism>
<dbReference type="EMBL" id="HACG01025396">
    <property type="protein sequence ID" value="CEK72261.1"/>
    <property type="molecule type" value="Transcribed_RNA"/>
</dbReference>
<name>A0A0B6ZWN0_9EUPU</name>